<evidence type="ECO:0000256" key="2">
    <source>
        <dbReference type="ARBA" id="ARBA00009657"/>
    </source>
</evidence>
<accession>A0ABV0YTE5</accession>
<keyword evidence="6 8" id="KW-0472">Membrane</keyword>
<feature type="transmembrane region" description="Helical" evidence="8">
    <location>
        <begin position="314"/>
        <end position="334"/>
    </location>
</feature>
<feature type="transmembrane region" description="Helical" evidence="8">
    <location>
        <begin position="223"/>
        <end position="250"/>
    </location>
</feature>
<keyword evidence="5 8" id="KW-1133">Transmembrane helix</keyword>
<comment type="similarity">
    <text evidence="2 8">Belongs to the organo anion transporter (TC 2.A.60) family.</text>
</comment>
<protein>
    <recommendedName>
        <fullName evidence="8">Solute carrier organic anion transporter family member</fullName>
    </recommendedName>
</protein>
<evidence type="ECO:0000313" key="10">
    <source>
        <dbReference type="EMBL" id="MEQ2296690.1"/>
    </source>
</evidence>
<dbReference type="EMBL" id="JAHRIP010040462">
    <property type="protein sequence ID" value="MEQ2296690.1"/>
    <property type="molecule type" value="Genomic_DNA"/>
</dbReference>
<dbReference type="NCBIfam" id="TIGR00805">
    <property type="entry name" value="oat"/>
    <property type="match status" value="1"/>
</dbReference>
<dbReference type="InterPro" id="IPR004156">
    <property type="entry name" value="OATP"/>
</dbReference>
<evidence type="ECO:0000313" key="11">
    <source>
        <dbReference type="Proteomes" id="UP001469553"/>
    </source>
</evidence>
<evidence type="ECO:0000256" key="8">
    <source>
        <dbReference type="RuleBase" id="RU362056"/>
    </source>
</evidence>
<dbReference type="Proteomes" id="UP001469553">
    <property type="component" value="Unassembled WGS sequence"/>
</dbReference>
<feature type="non-terminal residue" evidence="10">
    <location>
        <position position="1"/>
    </location>
</feature>
<evidence type="ECO:0000256" key="7">
    <source>
        <dbReference type="ARBA" id="ARBA00023157"/>
    </source>
</evidence>
<feature type="transmembrane region" description="Helical" evidence="8">
    <location>
        <begin position="78"/>
        <end position="98"/>
    </location>
</feature>
<sequence>RTLSETDSNDDLKNKDISLLDFLKLFPRMFVRLLLSPFLLLLILAQCCFSAVTAGLATFLGKFLERQYGASVVRVSQLVGAVNLPAVAVGMLIGGIIMKRMGLSLKSIPRFSVIMLTISTLLCVPLFFMGCDTQRVSKVNDQLGQYRPLSQCNISCSCPENAFHPVCGSDGVEYISPCHAGCTNFTKDPNNTFRVQLYTNCRCISGGQSHARPDPCESNCPHFLLPVILMISLASLIACLTHNPLYMMVLRCVSYEEKSFAIGIQFLLMRLLAWLPAPALFGLVFDMSCIWWRTVCGKQFSCGYYDNNLMRHRYFGLQVGYKIIGITLLIILGWKAKLTQEYNLEKKSEIQV</sequence>
<dbReference type="InterPro" id="IPR036058">
    <property type="entry name" value="Kazal_dom_sf"/>
</dbReference>
<proteinExistence type="inferred from homology"/>
<dbReference type="InterPro" id="IPR002350">
    <property type="entry name" value="Kazal_dom"/>
</dbReference>
<dbReference type="PANTHER" id="PTHR11388">
    <property type="entry name" value="ORGANIC ANION TRANSPORTER"/>
    <property type="match status" value="1"/>
</dbReference>
<reference evidence="10 11" key="1">
    <citation type="submission" date="2021-06" db="EMBL/GenBank/DDBJ databases">
        <authorList>
            <person name="Palmer J.M."/>
        </authorList>
    </citation>
    <scope>NUCLEOTIDE SEQUENCE [LARGE SCALE GENOMIC DNA]</scope>
    <source>
        <strain evidence="10 11">AS_MEX2019</strain>
        <tissue evidence="10">Muscle</tissue>
    </source>
</reference>
<comment type="caution">
    <text evidence="8">Lacks conserved residue(s) required for the propagation of feature annotation.</text>
</comment>
<feature type="transmembrane region" description="Helical" evidence="8">
    <location>
        <begin position="271"/>
        <end position="294"/>
    </location>
</feature>
<evidence type="ECO:0000259" key="9">
    <source>
        <dbReference type="PROSITE" id="PS51465"/>
    </source>
</evidence>
<evidence type="ECO:0000256" key="5">
    <source>
        <dbReference type="ARBA" id="ARBA00022989"/>
    </source>
</evidence>
<feature type="transmembrane region" description="Helical" evidence="8">
    <location>
        <begin position="33"/>
        <end position="58"/>
    </location>
</feature>
<evidence type="ECO:0000256" key="1">
    <source>
        <dbReference type="ARBA" id="ARBA00004651"/>
    </source>
</evidence>
<dbReference type="Gene3D" id="3.30.60.30">
    <property type="match status" value="1"/>
</dbReference>
<keyword evidence="4 8" id="KW-0812">Transmembrane</keyword>
<dbReference type="Pfam" id="PF07648">
    <property type="entry name" value="Kazal_2"/>
    <property type="match status" value="1"/>
</dbReference>
<evidence type="ECO:0000256" key="4">
    <source>
        <dbReference type="ARBA" id="ARBA00022692"/>
    </source>
</evidence>
<keyword evidence="8" id="KW-0406">Ion transport</keyword>
<feature type="transmembrane region" description="Helical" evidence="8">
    <location>
        <begin position="110"/>
        <end position="130"/>
    </location>
</feature>
<keyword evidence="7" id="KW-1015">Disulfide bond</keyword>
<keyword evidence="3" id="KW-1003">Cell membrane</keyword>
<dbReference type="SUPFAM" id="SSF100895">
    <property type="entry name" value="Kazal-type serine protease inhibitors"/>
    <property type="match status" value="1"/>
</dbReference>
<dbReference type="InterPro" id="IPR036259">
    <property type="entry name" value="MFS_trans_sf"/>
</dbReference>
<comment type="subcellular location">
    <subcellularLocation>
        <location evidence="1 8">Cell membrane</location>
        <topology evidence="1 8">Multi-pass membrane protein</topology>
    </subcellularLocation>
</comment>
<name>A0ABV0YTE5_9TELE</name>
<keyword evidence="11" id="KW-1185">Reference proteome</keyword>
<evidence type="ECO:0000256" key="3">
    <source>
        <dbReference type="ARBA" id="ARBA00022475"/>
    </source>
</evidence>
<comment type="caution">
    <text evidence="10">The sequence shown here is derived from an EMBL/GenBank/DDBJ whole genome shotgun (WGS) entry which is preliminary data.</text>
</comment>
<evidence type="ECO:0000256" key="6">
    <source>
        <dbReference type="ARBA" id="ARBA00023136"/>
    </source>
</evidence>
<organism evidence="10 11">
    <name type="scientific">Ameca splendens</name>
    <dbReference type="NCBI Taxonomy" id="208324"/>
    <lineage>
        <taxon>Eukaryota</taxon>
        <taxon>Metazoa</taxon>
        <taxon>Chordata</taxon>
        <taxon>Craniata</taxon>
        <taxon>Vertebrata</taxon>
        <taxon>Euteleostomi</taxon>
        <taxon>Actinopterygii</taxon>
        <taxon>Neopterygii</taxon>
        <taxon>Teleostei</taxon>
        <taxon>Neoteleostei</taxon>
        <taxon>Acanthomorphata</taxon>
        <taxon>Ovalentaria</taxon>
        <taxon>Atherinomorphae</taxon>
        <taxon>Cyprinodontiformes</taxon>
        <taxon>Goodeidae</taxon>
        <taxon>Ameca</taxon>
    </lineage>
</organism>
<gene>
    <name evidence="10" type="ORF">AMECASPLE_027139</name>
</gene>
<feature type="domain" description="Kazal-like" evidence="9">
    <location>
        <begin position="146"/>
        <end position="205"/>
    </location>
</feature>
<dbReference type="SUPFAM" id="SSF103473">
    <property type="entry name" value="MFS general substrate transporter"/>
    <property type="match status" value="1"/>
</dbReference>
<dbReference type="PROSITE" id="PS51465">
    <property type="entry name" value="KAZAL_2"/>
    <property type="match status" value="1"/>
</dbReference>
<keyword evidence="8" id="KW-0813">Transport</keyword>
<dbReference type="Pfam" id="PF03137">
    <property type="entry name" value="OATP"/>
    <property type="match status" value="1"/>
</dbReference>
<dbReference type="PANTHER" id="PTHR11388:SF14">
    <property type="entry name" value="SOLUTE CARRIER ORGANIC ANION TRANSPORTER FAMILY MEMBER 2A1"/>
    <property type="match status" value="1"/>
</dbReference>